<dbReference type="CDD" id="cd04301">
    <property type="entry name" value="NAT_SF"/>
    <property type="match status" value="1"/>
</dbReference>
<dbReference type="InterPro" id="IPR000182">
    <property type="entry name" value="GNAT_dom"/>
</dbReference>
<keyword evidence="2" id="KW-0012">Acyltransferase</keyword>
<dbReference type="Gene3D" id="3.40.630.30">
    <property type="match status" value="1"/>
</dbReference>
<dbReference type="GO" id="GO:0016746">
    <property type="term" value="F:acyltransferase activity"/>
    <property type="evidence" value="ECO:0007669"/>
    <property type="project" value="UniProtKB-KW"/>
</dbReference>
<protein>
    <submittedName>
        <fullName evidence="2">GNAT family N-acetyltransferase</fullName>
        <ecNumber evidence="2">2.3.1.-</ecNumber>
    </submittedName>
</protein>
<dbReference type="EMBL" id="JBHUNP010000001">
    <property type="protein sequence ID" value="MFD2646263.1"/>
    <property type="molecule type" value="Genomic_DNA"/>
</dbReference>
<sequence length="160" mass="17943">MADNDQIWSLTRSMPLLEEHSPRSIRLQATHFAGTSAVAERGGEVLGWATGYVLPEQTDTLFLWQVCVSDDAQGDHLGSRLVVDVLSRPACDRVTTLQCTIRHDDEPSWDLFTSIARRLKAQMRQIEPFDRRQQSSGLTEYSVSIGPFDRRIILELAGSA</sequence>
<evidence type="ECO:0000313" key="3">
    <source>
        <dbReference type="Proteomes" id="UP001597521"/>
    </source>
</evidence>
<keyword evidence="3" id="KW-1185">Reference proteome</keyword>
<proteinExistence type="predicted"/>
<reference evidence="3" key="1">
    <citation type="journal article" date="2019" name="Int. J. Syst. Evol. Microbiol.">
        <title>The Global Catalogue of Microorganisms (GCM) 10K type strain sequencing project: providing services to taxonomists for standard genome sequencing and annotation.</title>
        <authorList>
            <consortium name="The Broad Institute Genomics Platform"/>
            <consortium name="The Broad Institute Genome Sequencing Center for Infectious Disease"/>
            <person name="Wu L."/>
            <person name="Ma J."/>
        </authorList>
    </citation>
    <scope>NUCLEOTIDE SEQUENCE [LARGE SCALE GENOMIC DNA]</scope>
    <source>
        <strain evidence="3">CCM 7427</strain>
    </source>
</reference>
<comment type="caution">
    <text evidence="2">The sequence shown here is derived from an EMBL/GenBank/DDBJ whole genome shotgun (WGS) entry which is preliminary data.</text>
</comment>
<dbReference type="InterPro" id="IPR016181">
    <property type="entry name" value="Acyl_CoA_acyltransferase"/>
</dbReference>
<name>A0ABW5QEN2_9HYPH</name>
<dbReference type="PROSITE" id="PS51186">
    <property type="entry name" value="GNAT"/>
    <property type="match status" value="1"/>
</dbReference>
<keyword evidence="2" id="KW-0808">Transferase</keyword>
<gene>
    <name evidence="2" type="ORF">ACFSX5_00475</name>
</gene>
<evidence type="ECO:0000313" key="2">
    <source>
        <dbReference type="EMBL" id="MFD2646263.1"/>
    </source>
</evidence>
<dbReference type="EC" id="2.3.1.-" evidence="2"/>
<dbReference type="RefSeq" id="WP_386830741.1">
    <property type="nucleotide sequence ID" value="NZ_JBHUNP010000001.1"/>
</dbReference>
<evidence type="ECO:0000259" key="1">
    <source>
        <dbReference type="PROSITE" id="PS51186"/>
    </source>
</evidence>
<organism evidence="2 3">
    <name type="scientific">Devosia albogilva</name>
    <dbReference type="NCBI Taxonomy" id="429726"/>
    <lineage>
        <taxon>Bacteria</taxon>
        <taxon>Pseudomonadati</taxon>
        <taxon>Pseudomonadota</taxon>
        <taxon>Alphaproteobacteria</taxon>
        <taxon>Hyphomicrobiales</taxon>
        <taxon>Devosiaceae</taxon>
        <taxon>Devosia</taxon>
    </lineage>
</organism>
<dbReference type="Proteomes" id="UP001597521">
    <property type="component" value="Unassembled WGS sequence"/>
</dbReference>
<feature type="domain" description="N-acetyltransferase" evidence="1">
    <location>
        <begin position="1"/>
        <end position="160"/>
    </location>
</feature>
<accession>A0ABW5QEN2</accession>
<dbReference type="Pfam" id="PF00583">
    <property type="entry name" value="Acetyltransf_1"/>
    <property type="match status" value="1"/>
</dbReference>
<dbReference type="SUPFAM" id="SSF55729">
    <property type="entry name" value="Acyl-CoA N-acyltransferases (Nat)"/>
    <property type="match status" value="1"/>
</dbReference>